<gene>
    <name evidence="2" type="ORF">BJ970_006283</name>
</gene>
<dbReference type="PANTHER" id="PTHR33734:SF22">
    <property type="entry name" value="MEMBRANE-BOUND LYTIC MUREIN TRANSGLYCOSYLASE D"/>
    <property type="match status" value="1"/>
</dbReference>
<comment type="caution">
    <text evidence="2">The sequence shown here is derived from an EMBL/GenBank/DDBJ whole genome shotgun (WGS) entry which is preliminary data.</text>
</comment>
<dbReference type="PROSITE" id="PS51782">
    <property type="entry name" value="LYSM"/>
    <property type="match status" value="2"/>
</dbReference>
<evidence type="ECO:0000259" key="1">
    <source>
        <dbReference type="PROSITE" id="PS51782"/>
    </source>
</evidence>
<sequence>MLDQQYGGIDDEPSMKRTVHCRRTGVAHSMEGALRAIRRERNRTTRGVSMTTAPTNQCNVYEVQSGDTLSEIAEWFHVKQKDLQRINHIKNPDLIYPGDNLTLSEDHNVCMVYTVQPDDNLTKICRDHGLNPDTDPLTLARYNHIKNPNLIHPGEKICIPQS</sequence>
<accession>A0A840QD51</accession>
<protein>
    <submittedName>
        <fullName evidence="2">LysM repeat protein</fullName>
    </submittedName>
</protein>
<proteinExistence type="predicted"/>
<dbReference type="SMART" id="SM00257">
    <property type="entry name" value="LysM"/>
    <property type="match status" value="2"/>
</dbReference>
<dbReference type="CDD" id="cd00118">
    <property type="entry name" value="LysM"/>
    <property type="match status" value="1"/>
</dbReference>
<reference evidence="2 3" key="1">
    <citation type="submission" date="2020-08" db="EMBL/GenBank/DDBJ databases">
        <title>Sequencing the genomes of 1000 actinobacteria strains.</title>
        <authorList>
            <person name="Klenk H.-P."/>
        </authorList>
    </citation>
    <scope>NUCLEOTIDE SEQUENCE [LARGE SCALE GENOMIC DNA]</scope>
    <source>
        <strain evidence="2 3">DSM 45584</strain>
    </source>
</reference>
<dbReference type="Gene3D" id="3.10.350.10">
    <property type="entry name" value="LysM domain"/>
    <property type="match status" value="2"/>
</dbReference>
<evidence type="ECO:0000313" key="3">
    <source>
        <dbReference type="Proteomes" id="UP000584374"/>
    </source>
</evidence>
<dbReference type="PANTHER" id="PTHR33734">
    <property type="entry name" value="LYSM DOMAIN-CONTAINING GPI-ANCHORED PROTEIN 2"/>
    <property type="match status" value="1"/>
</dbReference>
<dbReference type="Pfam" id="PF01476">
    <property type="entry name" value="LysM"/>
    <property type="match status" value="2"/>
</dbReference>
<dbReference type="RefSeq" id="WP_184730601.1">
    <property type="nucleotide sequence ID" value="NZ_JACHIW010000002.1"/>
</dbReference>
<dbReference type="EMBL" id="JACHIW010000002">
    <property type="protein sequence ID" value="MBB5158684.1"/>
    <property type="molecule type" value="Genomic_DNA"/>
</dbReference>
<dbReference type="AlphaFoldDB" id="A0A840QD51"/>
<feature type="domain" description="LysM" evidence="1">
    <location>
        <begin position="59"/>
        <end position="103"/>
    </location>
</feature>
<dbReference type="GO" id="GO:0008932">
    <property type="term" value="F:lytic endotransglycosylase activity"/>
    <property type="evidence" value="ECO:0007669"/>
    <property type="project" value="TreeGrafter"/>
</dbReference>
<dbReference type="InterPro" id="IPR036779">
    <property type="entry name" value="LysM_dom_sf"/>
</dbReference>
<evidence type="ECO:0000313" key="2">
    <source>
        <dbReference type="EMBL" id="MBB5158684.1"/>
    </source>
</evidence>
<dbReference type="Proteomes" id="UP000584374">
    <property type="component" value="Unassembled WGS sequence"/>
</dbReference>
<dbReference type="InterPro" id="IPR018392">
    <property type="entry name" value="LysM"/>
</dbReference>
<dbReference type="SUPFAM" id="SSF54106">
    <property type="entry name" value="LysM domain"/>
    <property type="match status" value="2"/>
</dbReference>
<organism evidence="2 3">
    <name type="scientific">Saccharopolyspora phatthalungensis</name>
    <dbReference type="NCBI Taxonomy" id="664693"/>
    <lineage>
        <taxon>Bacteria</taxon>
        <taxon>Bacillati</taxon>
        <taxon>Actinomycetota</taxon>
        <taxon>Actinomycetes</taxon>
        <taxon>Pseudonocardiales</taxon>
        <taxon>Pseudonocardiaceae</taxon>
        <taxon>Saccharopolyspora</taxon>
    </lineage>
</organism>
<keyword evidence="3" id="KW-1185">Reference proteome</keyword>
<name>A0A840QD51_9PSEU</name>
<feature type="domain" description="LysM" evidence="1">
    <location>
        <begin position="111"/>
        <end position="159"/>
    </location>
</feature>